<evidence type="ECO:0000256" key="7">
    <source>
        <dbReference type="ARBA" id="ARBA00022927"/>
    </source>
</evidence>
<keyword evidence="5" id="KW-0256">Endoplasmic reticulum</keyword>
<evidence type="ECO:0000256" key="6">
    <source>
        <dbReference type="ARBA" id="ARBA00022892"/>
    </source>
</evidence>
<name>A0A6V1VUP9_HETAK</name>
<keyword evidence="6" id="KW-0931">ER-Golgi transport</keyword>
<feature type="transmembrane region" description="Helical" evidence="11">
    <location>
        <begin position="187"/>
        <end position="208"/>
    </location>
</feature>
<evidence type="ECO:0008006" key="13">
    <source>
        <dbReference type="Google" id="ProtNLM"/>
    </source>
</evidence>
<evidence type="ECO:0000256" key="11">
    <source>
        <dbReference type="SAM" id="Phobius"/>
    </source>
</evidence>
<evidence type="ECO:0000313" key="12">
    <source>
        <dbReference type="EMBL" id="CAE0645780.1"/>
    </source>
</evidence>
<comment type="subcellular location">
    <subcellularLocation>
        <location evidence="1">Endoplasmic reticulum membrane</location>
        <topology evidence="1">Multi-pass membrane protein</topology>
    </subcellularLocation>
</comment>
<evidence type="ECO:0000256" key="4">
    <source>
        <dbReference type="ARBA" id="ARBA00022692"/>
    </source>
</evidence>
<evidence type="ECO:0000256" key="9">
    <source>
        <dbReference type="ARBA" id="ARBA00023136"/>
    </source>
</evidence>
<evidence type="ECO:0000256" key="5">
    <source>
        <dbReference type="ARBA" id="ARBA00022824"/>
    </source>
</evidence>
<accession>A0A6V1VUP9</accession>
<dbReference type="GO" id="GO:0046923">
    <property type="term" value="F:ER retention sequence binding"/>
    <property type="evidence" value="ECO:0007669"/>
    <property type="project" value="InterPro"/>
</dbReference>
<protein>
    <recommendedName>
        <fullName evidence="13">ER lumen protein-retaining receptor</fullName>
    </recommendedName>
</protein>
<dbReference type="InterPro" id="IPR000133">
    <property type="entry name" value="ER_ret_rcpt"/>
</dbReference>
<dbReference type="PRINTS" id="PR00660">
    <property type="entry name" value="ERLUMENR"/>
</dbReference>
<dbReference type="GO" id="GO:0005789">
    <property type="term" value="C:endoplasmic reticulum membrane"/>
    <property type="evidence" value="ECO:0007669"/>
    <property type="project" value="UniProtKB-SubCell"/>
</dbReference>
<dbReference type="GO" id="GO:0016192">
    <property type="term" value="P:vesicle-mediated transport"/>
    <property type="evidence" value="ECO:0007669"/>
    <property type="project" value="UniProtKB-KW"/>
</dbReference>
<feature type="transmembrane region" description="Helical" evidence="11">
    <location>
        <begin position="98"/>
        <end position="119"/>
    </location>
</feature>
<comment type="similarity">
    <text evidence="2">Belongs to the ERD2 family.</text>
</comment>
<evidence type="ECO:0000256" key="8">
    <source>
        <dbReference type="ARBA" id="ARBA00022989"/>
    </source>
</evidence>
<keyword evidence="10" id="KW-0675">Receptor</keyword>
<sequence length="220" mass="25576">MNIYRLAGDLSHAASIWILLWRLHKSKSALGISLKTQELFLVVFMARYLDLFTHFISLYNSFMKIMYLTSTSAIIYLMRMKPTYRATYDASQDSFLHWQFAVAPSVVLGLIISLISAGGFSFMEWMWTFSIVLEATAIIPQLIVLQRYREVENLTGNYIFALGLYRALYLCNWVYRAYHEPNYQHSYVAYLCGVAQTALYIDFFYYYIISKARGGTLIVK</sequence>
<reference evidence="12" key="1">
    <citation type="submission" date="2021-01" db="EMBL/GenBank/DDBJ databases">
        <authorList>
            <person name="Corre E."/>
            <person name="Pelletier E."/>
            <person name="Niang G."/>
            <person name="Scheremetjew M."/>
            <person name="Finn R."/>
            <person name="Kale V."/>
            <person name="Holt S."/>
            <person name="Cochrane G."/>
            <person name="Meng A."/>
            <person name="Brown T."/>
            <person name="Cohen L."/>
        </authorList>
    </citation>
    <scope>NUCLEOTIDE SEQUENCE</scope>
    <source>
        <strain evidence="12">CCMP3107</strain>
    </source>
</reference>
<feature type="transmembrane region" description="Helical" evidence="11">
    <location>
        <begin position="55"/>
        <end position="77"/>
    </location>
</feature>
<keyword evidence="4 11" id="KW-0812">Transmembrane</keyword>
<dbReference type="GO" id="GO:0015031">
    <property type="term" value="P:protein transport"/>
    <property type="evidence" value="ECO:0007669"/>
    <property type="project" value="UniProtKB-KW"/>
</dbReference>
<dbReference type="GO" id="GO:0006621">
    <property type="term" value="P:protein retention in ER lumen"/>
    <property type="evidence" value="ECO:0007669"/>
    <property type="project" value="InterPro"/>
</dbReference>
<evidence type="ECO:0000256" key="2">
    <source>
        <dbReference type="ARBA" id="ARBA00010120"/>
    </source>
</evidence>
<feature type="transmembrane region" description="Helical" evidence="11">
    <location>
        <begin position="125"/>
        <end position="145"/>
    </location>
</feature>
<evidence type="ECO:0000256" key="1">
    <source>
        <dbReference type="ARBA" id="ARBA00004477"/>
    </source>
</evidence>
<dbReference type="EMBL" id="HBIU01052567">
    <property type="protein sequence ID" value="CAE0645780.1"/>
    <property type="molecule type" value="Transcribed_RNA"/>
</dbReference>
<keyword evidence="3" id="KW-0813">Transport</keyword>
<proteinExistence type="inferred from homology"/>
<evidence type="ECO:0000256" key="10">
    <source>
        <dbReference type="ARBA" id="ARBA00023170"/>
    </source>
</evidence>
<gene>
    <name evidence="12" type="ORF">HAKA00212_LOCUS23248</name>
</gene>
<keyword evidence="7" id="KW-0653">Protein transport</keyword>
<keyword evidence="8 11" id="KW-1133">Transmembrane helix</keyword>
<feature type="transmembrane region" description="Helical" evidence="11">
    <location>
        <begin position="157"/>
        <end position="175"/>
    </location>
</feature>
<dbReference type="PROSITE" id="PS00951">
    <property type="entry name" value="ER_LUMEN_RECEPTOR_1"/>
    <property type="match status" value="1"/>
</dbReference>
<keyword evidence="9 11" id="KW-0472">Membrane</keyword>
<dbReference type="Pfam" id="PF00810">
    <property type="entry name" value="ER_lumen_recept"/>
    <property type="match status" value="1"/>
</dbReference>
<evidence type="ECO:0000256" key="3">
    <source>
        <dbReference type="ARBA" id="ARBA00022448"/>
    </source>
</evidence>
<dbReference type="AlphaFoldDB" id="A0A6V1VUP9"/>
<organism evidence="12">
    <name type="scientific">Heterosigma akashiwo</name>
    <name type="common">Chromophytic alga</name>
    <name type="synonym">Heterosigma carterae</name>
    <dbReference type="NCBI Taxonomy" id="2829"/>
    <lineage>
        <taxon>Eukaryota</taxon>
        <taxon>Sar</taxon>
        <taxon>Stramenopiles</taxon>
        <taxon>Ochrophyta</taxon>
        <taxon>Raphidophyceae</taxon>
        <taxon>Chattonellales</taxon>
        <taxon>Chattonellaceae</taxon>
        <taxon>Heterosigma</taxon>
    </lineage>
</organism>
<dbReference type="PANTHER" id="PTHR10585">
    <property type="entry name" value="ER LUMEN PROTEIN RETAINING RECEPTOR"/>
    <property type="match status" value="1"/>
</dbReference>